<dbReference type="Pfam" id="PF02798">
    <property type="entry name" value="GST_N"/>
    <property type="match status" value="1"/>
</dbReference>
<evidence type="ECO:0000256" key="2">
    <source>
        <dbReference type="ARBA" id="ARBA00010128"/>
    </source>
</evidence>
<dbReference type="InterPro" id="IPR004046">
    <property type="entry name" value="GST_C"/>
</dbReference>
<dbReference type="GO" id="GO:0005829">
    <property type="term" value="C:cytosol"/>
    <property type="evidence" value="ECO:0007669"/>
    <property type="project" value="UniProtKB-SubCell"/>
</dbReference>
<feature type="domain" description="GST C-terminal" evidence="9">
    <location>
        <begin position="89"/>
        <end position="216"/>
    </location>
</feature>
<dbReference type="InterPro" id="IPR034347">
    <property type="entry name" value="GST_Phi_C"/>
</dbReference>
<evidence type="ECO:0000259" key="8">
    <source>
        <dbReference type="PROSITE" id="PS50404"/>
    </source>
</evidence>
<dbReference type="SUPFAM" id="SSF47616">
    <property type="entry name" value="GST C-terminal domain-like"/>
    <property type="match status" value="1"/>
</dbReference>
<feature type="domain" description="GST N-terminal" evidence="8">
    <location>
        <begin position="1"/>
        <end position="82"/>
    </location>
</feature>
<dbReference type="FunFam" id="1.20.1050.10:FF:000004">
    <property type="entry name" value="Glutathione S-transferase F2"/>
    <property type="match status" value="1"/>
</dbReference>
<dbReference type="OMA" id="QKVVWCA"/>
<dbReference type="PANTHER" id="PTHR43900:SF45">
    <property type="entry name" value="GLUTATHIONE S-TRANSFERASE F9"/>
    <property type="match status" value="1"/>
</dbReference>
<dbReference type="InterPro" id="IPR036282">
    <property type="entry name" value="Glutathione-S-Trfase_C_sf"/>
</dbReference>
<keyword evidence="5" id="KW-0216">Detoxification</keyword>
<organism evidence="10 11">
    <name type="scientific">Lupinus angustifolius</name>
    <name type="common">Narrow-leaved blue lupine</name>
    <dbReference type="NCBI Taxonomy" id="3871"/>
    <lineage>
        <taxon>Eukaryota</taxon>
        <taxon>Viridiplantae</taxon>
        <taxon>Streptophyta</taxon>
        <taxon>Embryophyta</taxon>
        <taxon>Tracheophyta</taxon>
        <taxon>Spermatophyta</taxon>
        <taxon>Magnoliopsida</taxon>
        <taxon>eudicotyledons</taxon>
        <taxon>Gunneridae</taxon>
        <taxon>Pentapetalae</taxon>
        <taxon>rosids</taxon>
        <taxon>fabids</taxon>
        <taxon>Fabales</taxon>
        <taxon>Fabaceae</taxon>
        <taxon>Papilionoideae</taxon>
        <taxon>50 kb inversion clade</taxon>
        <taxon>genistoids sensu lato</taxon>
        <taxon>core genistoids</taxon>
        <taxon>Genisteae</taxon>
        <taxon>Lupinus</taxon>
    </lineage>
</organism>
<dbReference type="FunFam" id="3.40.30.10:FF:000016">
    <property type="entry name" value="Glutathione S-transferase F2"/>
    <property type="match status" value="1"/>
</dbReference>
<dbReference type="InterPro" id="IPR010987">
    <property type="entry name" value="Glutathione-S-Trfase_C-like"/>
</dbReference>
<gene>
    <name evidence="10" type="ORF">TanjilG_09158</name>
</gene>
<proteinExistence type="inferred from homology"/>
<protein>
    <recommendedName>
        <fullName evidence="3">glutathione transferase</fullName>
        <ecNumber evidence="3">2.5.1.18</ecNumber>
    </recommendedName>
</protein>
<dbReference type="AlphaFoldDB" id="A0A1J7J1F1"/>
<dbReference type="STRING" id="3871.A0A1J7J1F1"/>
<dbReference type="InterPro" id="IPR040079">
    <property type="entry name" value="Glutathione_S-Trfase"/>
</dbReference>
<dbReference type="SFLD" id="SFLDS00019">
    <property type="entry name" value="Glutathione_Transferase_(cytos"/>
    <property type="match status" value="1"/>
</dbReference>
<dbReference type="PROSITE" id="PS50405">
    <property type="entry name" value="GST_CTER"/>
    <property type="match status" value="1"/>
</dbReference>
<dbReference type="EMBL" id="CM007361">
    <property type="protein sequence ID" value="OIW18964.1"/>
    <property type="molecule type" value="Genomic_DNA"/>
</dbReference>
<dbReference type="CDD" id="cd03187">
    <property type="entry name" value="GST_C_Phi"/>
    <property type="match status" value="1"/>
</dbReference>
<evidence type="ECO:0000256" key="7">
    <source>
        <dbReference type="ARBA" id="ARBA00047960"/>
    </source>
</evidence>
<dbReference type="GO" id="GO:0043295">
    <property type="term" value="F:glutathione binding"/>
    <property type="evidence" value="ECO:0007669"/>
    <property type="project" value="TreeGrafter"/>
</dbReference>
<dbReference type="SUPFAM" id="SSF52833">
    <property type="entry name" value="Thioredoxin-like"/>
    <property type="match status" value="1"/>
</dbReference>
<dbReference type="InterPro" id="IPR036249">
    <property type="entry name" value="Thioredoxin-like_sf"/>
</dbReference>
<dbReference type="GO" id="GO:0006749">
    <property type="term" value="P:glutathione metabolic process"/>
    <property type="evidence" value="ECO:0007669"/>
    <property type="project" value="TreeGrafter"/>
</dbReference>
<evidence type="ECO:0000256" key="4">
    <source>
        <dbReference type="ARBA" id="ARBA00022490"/>
    </source>
</evidence>
<dbReference type="Gramene" id="OIW18964">
    <property type="protein sequence ID" value="OIW18964"/>
    <property type="gene ID" value="TanjilG_09158"/>
</dbReference>
<dbReference type="Pfam" id="PF00043">
    <property type="entry name" value="GST_C"/>
    <property type="match status" value="1"/>
</dbReference>
<evidence type="ECO:0000313" key="10">
    <source>
        <dbReference type="EMBL" id="OIW18964.1"/>
    </source>
</evidence>
<dbReference type="PANTHER" id="PTHR43900">
    <property type="entry name" value="GLUTATHIONE S-TRANSFERASE RHO"/>
    <property type="match status" value="1"/>
</dbReference>
<dbReference type="OrthoDB" id="422574at2759"/>
<dbReference type="InterPro" id="IPR004045">
    <property type="entry name" value="Glutathione_S-Trfase_N"/>
</dbReference>
<evidence type="ECO:0000313" key="11">
    <source>
        <dbReference type="Proteomes" id="UP000188354"/>
    </source>
</evidence>
<sequence length="216" mass="24998">MVVKVLGQPHYACPRRVILALLEKEIEYEIVLVDGKVGEDKGPEYLKLQPFGLYPAIQDGDLTLFESRAIIRYYAEKYKNQGTNLLGKTLEEKGIVEQWVEVEGQNFNPPLMQLVIHILVNPVLGLPSDPKMIEESEKKLVKVLNIYEEKLSKTKYLAGDFFSLADLTHLPLTYYILEPLKKPYLVRDRKHVSAWWDDITSRSSWKKSVELYPFPF</sequence>
<dbReference type="GO" id="GO:0009407">
    <property type="term" value="P:toxin catabolic process"/>
    <property type="evidence" value="ECO:0007669"/>
    <property type="project" value="UniProtKB-ARBA"/>
</dbReference>
<name>A0A1J7J1F1_LUPAN</name>
<evidence type="ECO:0000259" key="9">
    <source>
        <dbReference type="PROSITE" id="PS50405"/>
    </source>
</evidence>
<dbReference type="Gene3D" id="1.20.1050.10">
    <property type="match status" value="1"/>
</dbReference>
<dbReference type="GO" id="GO:0004364">
    <property type="term" value="F:glutathione transferase activity"/>
    <property type="evidence" value="ECO:0007669"/>
    <property type="project" value="UniProtKB-EC"/>
</dbReference>
<dbReference type="EC" id="2.5.1.18" evidence="3"/>
<keyword evidence="11" id="KW-1185">Reference proteome</keyword>
<dbReference type="SFLD" id="SFLDG00358">
    <property type="entry name" value="Main_(cytGST)"/>
    <property type="match status" value="1"/>
</dbReference>
<dbReference type="PROSITE" id="PS50404">
    <property type="entry name" value="GST_NTER"/>
    <property type="match status" value="1"/>
</dbReference>
<evidence type="ECO:0000256" key="5">
    <source>
        <dbReference type="ARBA" id="ARBA00022575"/>
    </source>
</evidence>
<evidence type="ECO:0000256" key="3">
    <source>
        <dbReference type="ARBA" id="ARBA00012452"/>
    </source>
</evidence>
<dbReference type="Proteomes" id="UP000188354">
    <property type="component" value="Chromosome LG01"/>
</dbReference>
<accession>A0A1J7J1F1</accession>
<dbReference type="KEGG" id="lang:109342454"/>
<evidence type="ECO:0000256" key="6">
    <source>
        <dbReference type="ARBA" id="ARBA00022679"/>
    </source>
</evidence>
<dbReference type="Gene3D" id="3.40.30.10">
    <property type="entry name" value="Glutaredoxin"/>
    <property type="match status" value="1"/>
</dbReference>
<evidence type="ECO:0000256" key="1">
    <source>
        <dbReference type="ARBA" id="ARBA00004514"/>
    </source>
</evidence>
<keyword evidence="6" id="KW-0808">Transferase</keyword>
<comment type="similarity">
    <text evidence="2">Belongs to the GST superfamily. Phi family.</text>
</comment>
<comment type="subcellular location">
    <subcellularLocation>
        <location evidence="1">Cytoplasm</location>
        <location evidence="1">Cytosol</location>
    </subcellularLocation>
</comment>
<comment type="catalytic activity">
    <reaction evidence="7">
        <text>RX + glutathione = an S-substituted glutathione + a halide anion + H(+)</text>
        <dbReference type="Rhea" id="RHEA:16437"/>
        <dbReference type="ChEBI" id="CHEBI:15378"/>
        <dbReference type="ChEBI" id="CHEBI:16042"/>
        <dbReference type="ChEBI" id="CHEBI:17792"/>
        <dbReference type="ChEBI" id="CHEBI:57925"/>
        <dbReference type="ChEBI" id="CHEBI:90779"/>
        <dbReference type="EC" id="2.5.1.18"/>
    </reaction>
</comment>
<reference evidence="10 11" key="1">
    <citation type="journal article" date="2017" name="Plant Biotechnol. J.">
        <title>A comprehensive draft genome sequence for lupin (Lupinus angustifolius), an emerging health food: insights into plant-microbe interactions and legume evolution.</title>
        <authorList>
            <person name="Hane J.K."/>
            <person name="Ming Y."/>
            <person name="Kamphuis L.G."/>
            <person name="Nelson M.N."/>
            <person name="Garg G."/>
            <person name="Atkins C.A."/>
            <person name="Bayer P.E."/>
            <person name="Bravo A."/>
            <person name="Bringans S."/>
            <person name="Cannon S."/>
            <person name="Edwards D."/>
            <person name="Foley R."/>
            <person name="Gao L.L."/>
            <person name="Harrison M.J."/>
            <person name="Huang W."/>
            <person name="Hurgobin B."/>
            <person name="Li S."/>
            <person name="Liu C.W."/>
            <person name="McGrath A."/>
            <person name="Morahan G."/>
            <person name="Murray J."/>
            <person name="Weller J."/>
            <person name="Jian J."/>
            <person name="Singh K.B."/>
        </authorList>
    </citation>
    <scope>NUCLEOTIDE SEQUENCE [LARGE SCALE GENOMIC DNA]</scope>
    <source>
        <strain evidence="11">cv. Tanjil</strain>
        <tissue evidence="10">Whole plant</tissue>
    </source>
</reference>
<keyword evidence="4" id="KW-0963">Cytoplasm</keyword>